<name>A0A1H6F5B6_9GAMM</name>
<accession>A0A1H6F5B6</accession>
<proteinExistence type="predicted"/>
<organism evidence="1 2">
    <name type="scientific">Candidatus Venteria ishoeyi</name>
    <dbReference type="NCBI Taxonomy" id="1899563"/>
    <lineage>
        <taxon>Bacteria</taxon>
        <taxon>Pseudomonadati</taxon>
        <taxon>Pseudomonadota</taxon>
        <taxon>Gammaproteobacteria</taxon>
        <taxon>Thiotrichales</taxon>
        <taxon>Thiotrichaceae</taxon>
        <taxon>Venteria</taxon>
    </lineage>
</organism>
<dbReference type="EMBL" id="FMSV02000210">
    <property type="protein sequence ID" value="SEH05358.1"/>
    <property type="molecule type" value="Genomic_DNA"/>
</dbReference>
<evidence type="ECO:0008006" key="3">
    <source>
        <dbReference type="Google" id="ProtNLM"/>
    </source>
</evidence>
<dbReference type="Proteomes" id="UP000236724">
    <property type="component" value="Unassembled WGS sequence"/>
</dbReference>
<sequence length="65" mass="7087">MYPSALSIKQVVEKLKLVAPNVKTVVGGAPFNMDDKLWKEVGADAMGSDSGEAINYVNKMMEELK</sequence>
<gene>
    <name evidence="1" type="ORF">MBHS_01211</name>
</gene>
<dbReference type="SUPFAM" id="SSF52242">
    <property type="entry name" value="Cobalamin (vitamin B12)-binding domain"/>
    <property type="match status" value="1"/>
</dbReference>
<reference evidence="1 2" key="1">
    <citation type="submission" date="2016-10" db="EMBL/GenBank/DDBJ databases">
        <authorList>
            <person name="de Groot N.N."/>
        </authorList>
    </citation>
    <scope>NUCLEOTIDE SEQUENCE [LARGE SCALE GENOMIC DNA]</scope>
    <source>
        <strain evidence="1">MBHS1</strain>
    </source>
</reference>
<evidence type="ECO:0000313" key="2">
    <source>
        <dbReference type="Proteomes" id="UP000236724"/>
    </source>
</evidence>
<keyword evidence="2" id="KW-1185">Reference proteome</keyword>
<evidence type="ECO:0000313" key="1">
    <source>
        <dbReference type="EMBL" id="SEH05358.1"/>
    </source>
</evidence>
<dbReference type="InterPro" id="IPR036724">
    <property type="entry name" value="Cobalamin-bd_sf"/>
</dbReference>
<dbReference type="AlphaFoldDB" id="A0A1H6F5B6"/>
<dbReference type="GO" id="GO:0046872">
    <property type="term" value="F:metal ion binding"/>
    <property type="evidence" value="ECO:0007669"/>
    <property type="project" value="InterPro"/>
</dbReference>
<dbReference type="Gene3D" id="3.40.50.280">
    <property type="entry name" value="Cobalamin-binding domain"/>
    <property type="match status" value="1"/>
</dbReference>
<protein>
    <recommendedName>
        <fullName evidence="3">B12 binding domain protein</fullName>
    </recommendedName>
</protein>
<dbReference type="GO" id="GO:0031419">
    <property type="term" value="F:cobalamin binding"/>
    <property type="evidence" value="ECO:0007669"/>
    <property type="project" value="InterPro"/>
</dbReference>